<proteinExistence type="predicted"/>
<dbReference type="InterPro" id="IPR017979">
    <property type="entry name" value="GPCR_3_CS"/>
</dbReference>
<dbReference type="GO" id="GO:0038039">
    <property type="term" value="C:G protein-coupled receptor heterodimeric complex"/>
    <property type="evidence" value="ECO:0007669"/>
    <property type="project" value="TreeGrafter"/>
</dbReference>
<feature type="compositionally biased region" description="Basic and acidic residues" evidence="13">
    <location>
        <begin position="669"/>
        <end position="680"/>
    </location>
</feature>
<feature type="region of interest" description="Disordered" evidence="13">
    <location>
        <begin position="636"/>
        <end position="688"/>
    </location>
</feature>
<evidence type="ECO:0000256" key="12">
    <source>
        <dbReference type="SAM" id="Coils"/>
    </source>
</evidence>
<dbReference type="GO" id="GO:0004965">
    <property type="term" value="F:G protein-coupled GABA receptor activity"/>
    <property type="evidence" value="ECO:0007669"/>
    <property type="project" value="InterPro"/>
</dbReference>
<keyword evidence="8 16" id="KW-0675">Receptor</keyword>
<dbReference type="STRING" id="48709.A0A1D2MR09"/>
<evidence type="ECO:0000256" key="8">
    <source>
        <dbReference type="ARBA" id="ARBA00023170"/>
    </source>
</evidence>
<evidence type="ECO:0000256" key="6">
    <source>
        <dbReference type="ARBA" id="ARBA00023040"/>
    </source>
</evidence>
<keyword evidence="10" id="KW-0807">Transducer</keyword>
<keyword evidence="7 14" id="KW-0472">Membrane</keyword>
<protein>
    <recommendedName>
        <fullName evidence="11">Gamma-aminobutyric acid type B receptor subunit 2</fullName>
    </recommendedName>
</protein>
<dbReference type="EMBL" id="LJIJ01000683">
    <property type="protein sequence ID" value="ODM95362.1"/>
    <property type="molecule type" value="Genomic_DNA"/>
</dbReference>
<keyword evidence="12" id="KW-0175">Coiled coil</keyword>
<evidence type="ECO:0000256" key="9">
    <source>
        <dbReference type="ARBA" id="ARBA00023180"/>
    </source>
</evidence>
<keyword evidence="3 14" id="KW-0812">Transmembrane</keyword>
<dbReference type="InterPro" id="IPR001828">
    <property type="entry name" value="ANF_lig-bd_rcpt"/>
</dbReference>
<feature type="compositionally biased region" description="Basic and acidic residues" evidence="13">
    <location>
        <begin position="1084"/>
        <end position="1105"/>
    </location>
</feature>
<feature type="transmembrane region" description="Helical" evidence="14">
    <location>
        <begin position="883"/>
        <end position="904"/>
    </location>
</feature>
<dbReference type="AlphaFoldDB" id="A0A1D2MR09"/>
<evidence type="ECO:0000313" key="16">
    <source>
        <dbReference type="EMBL" id="ODM95362.1"/>
    </source>
</evidence>
<dbReference type="PANTHER" id="PTHR10519">
    <property type="entry name" value="GABA-B RECEPTOR"/>
    <property type="match status" value="1"/>
</dbReference>
<dbReference type="Gene3D" id="3.40.50.2300">
    <property type="match status" value="3"/>
</dbReference>
<feature type="coiled-coil region" evidence="12">
    <location>
        <begin position="934"/>
        <end position="968"/>
    </location>
</feature>
<feature type="domain" description="G-protein coupled receptors family 3 profile" evidence="15">
    <location>
        <begin position="716"/>
        <end position="907"/>
    </location>
</feature>
<dbReference type="Pfam" id="PF01094">
    <property type="entry name" value="ANF_receptor"/>
    <property type="match status" value="1"/>
</dbReference>
<feature type="transmembrane region" description="Helical" evidence="14">
    <location>
        <begin position="721"/>
        <end position="740"/>
    </location>
</feature>
<dbReference type="FunFam" id="3.40.50.2300:FF:000063">
    <property type="entry name" value="Gamma-aminobutyric acid type B receptor subunit"/>
    <property type="match status" value="1"/>
</dbReference>
<dbReference type="PROSITE" id="PS00981">
    <property type="entry name" value="G_PROTEIN_RECEP_F3_3"/>
    <property type="match status" value="1"/>
</dbReference>
<dbReference type="GO" id="GO:0007214">
    <property type="term" value="P:gamma-aminobutyric acid signaling pathway"/>
    <property type="evidence" value="ECO:0007669"/>
    <property type="project" value="TreeGrafter"/>
</dbReference>
<dbReference type="OrthoDB" id="2150267at2759"/>
<dbReference type="Pfam" id="PF00003">
    <property type="entry name" value="7tm_3"/>
    <property type="match status" value="1"/>
</dbReference>
<evidence type="ECO:0000313" key="17">
    <source>
        <dbReference type="Proteomes" id="UP000094527"/>
    </source>
</evidence>
<evidence type="ECO:0000256" key="1">
    <source>
        <dbReference type="ARBA" id="ARBA00004651"/>
    </source>
</evidence>
<name>A0A1D2MR09_ORCCI</name>
<feature type="transmembrane region" description="Helical" evidence="14">
    <location>
        <begin position="761"/>
        <end position="781"/>
    </location>
</feature>
<evidence type="ECO:0000256" key="3">
    <source>
        <dbReference type="ARBA" id="ARBA00022692"/>
    </source>
</evidence>
<evidence type="ECO:0000256" key="2">
    <source>
        <dbReference type="ARBA" id="ARBA00022475"/>
    </source>
</evidence>
<dbReference type="Proteomes" id="UP000094527">
    <property type="component" value="Unassembled WGS sequence"/>
</dbReference>
<evidence type="ECO:0000256" key="5">
    <source>
        <dbReference type="ARBA" id="ARBA00022989"/>
    </source>
</evidence>
<dbReference type="InterPro" id="IPR002455">
    <property type="entry name" value="GPCR3_GABA-B"/>
</dbReference>
<dbReference type="InterPro" id="IPR028082">
    <property type="entry name" value="Peripla_BP_I"/>
</dbReference>
<comment type="subcellular location">
    <subcellularLocation>
        <location evidence="1">Cell membrane</location>
        <topology evidence="1">Multi-pass membrane protein</topology>
    </subcellularLocation>
</comment>
<keyword evidence="2" id="KW-1003">Cell membrane</keyword>
<keyword evidence="6" id="KW-0297">G-protein coupled receptor</keyword>
<feature type="transmembrane region" description="Helical" evidence="14">
    <location>
        <begin position="860"/>
        <end position="877"/>
    </location>
</feature>
<dbReference type="PANTHER" id="PTHR10519:SF74">
    <property type="entry name" value="GAMMA-AMINOBUTYRIC ACID TYPE B RECEPTOR SUBUNIT 2"/>
    <property type="match status" value="1"/>
</dbReference>
<sequence length="1105" mass="124616">MRVEDNQSEESCVGVLDWWSAQESERHQVATLMMKGTLRRRRRRRKTEPPRDPLSAACSLINSRQSILILIGLCVLNSVNVSCAASSSLGTSTSASNTTNLDKYAYEHAYVNRSYYRGYRNVKTRNLISYGFVSGGTTDTSKSKDSIHIAGFFPTSSLRNVSSEGAIGRGVLPAVKLAIYHINNNNTTLPDYKLHISWNDTKGWACSEPCARKQAQLVFNPNKTHLSPYKTHFNPNKTHLPLIKLFLNSPKSNTNACKLNVSKNQNGSVLQKHAHCSASDGMKAFFDMMHDTPLKYMLFGDACTQVTDPIAKASRYWKVAQLSYADMHPMFSKKNYPNLFRIVPSENEFNAPRLALLRKYNWTKVGTLYQNKPRYSLAHNNLVGSLEPMGVRVVAAQSFADDISYHIHKLKEKDVRIILGNFNETWARRIFCEAYRENLYGKKYQWLIVAAYTPTWWRKQDDVNCTVEEVETALKGALLMDLLPLSSSSDITISGLVSNFVILMFLFPNILTEALLLPQTADQYNDMYQVVKLNEYSRFHGYAYDGIWAIALALHNMSKFYPDPALRHRKDLLRNFKYRDDNWQAAFLNALNATSFTGVTGKVEFKDNGRKGTILIKQFRAFNTVNAEVKVGEFDGGVGDAEHAGQQRQPDRPPASDRARMLLSRHQHQVQESEVHKDEQPVPEQPDNNRVHVHVHERDNPGLDSKLTSIEAFPYICTARAWILMAGFTLAFGSMFSKTWRVHSIFTNVKLNKKVIKDMQLFIVVGILLAIDFAIMTTWHFTDPMVRDTKKLEAYNNPNNDDIMIIPENEYCKSQYMSYFVGTIYAYKGLLMLFGCFLAWETRNVSIPALNDSKYIGMSVYNSVMMCVLGAPLSHVLTDKHDASFLIISVFIIFCTTATLCLIIELKRNPKGTVEKRLRPTIKPPSTTRRASATSMYEAELKTAKQQNQKIRKQIREVDNEIQALAKILGDDAQDILHDAMHNLALPKSEVLKKEGEPVLAPFKPICRVFYHPNRVFLLNNSHLTCAKDTDVSSLYSLNSDGGEDVFIEEAPEATPNDGAGGGGGQPDNNGNVGACDVSGGKNDLNKLARQRSPDKVKSENEQTL</sequence>
<evidence type="ECO:0000256" key="14">
    <source>
        <dbReference type="SAM" id="Phobius"/>
    </source>
</evidence>
<evidence type="ECO:0000256" key="10">
    <source>
        <dbReference type="ARBA" id="ARBA00023224"/>
    </source>
</evidence>
<comment type="caution">
    <text evidence="16">The sequence shown here is derived from an EMBL/GenBank/DDBJ whole genome shotgun (WGS) entry which is preliminary data.</text>
</comment>
<reference evidence="16 17" key="1">
    <citation type="journal article" date="2016" name="Genome Biol. Evol.">
        <title>Gene Family Evolution Reflects Adaptation to Soil Environmental Stressors in the Genome of the Collembolan Orchesella cincta.</title>
        <authorList>
            <person name="Faddeeva-Vakhrusheva A."/>
            <person name="Derks M.F."/>
            <person name="Anvar S.Y."/>
            <person name="Agamennone V."/>
            <person name="Suring W."/>
            <person name="Smit S."/>
            <person name="van Straalen N.M."/>
            <person name="Roelofs D."/>
        </authorList>
    </citation>
    <scope>NUCLEOTIDE SEQUENCE [LARGE SCALE GENOMIC DNA]</scope>
    <source>
        <tissue evidence="16">Mixed pool</tissue>
    </source>
</reference>
<gene>
    <name evidence="16" type="ORF">Ocin01_11329</name>
</gene>
<evidence type="ECO:0000256" key="11">
    <source>
        <dbReference type="ARBA" id="ARBA00073785"/>
    </source>
</evidence>
<organism evidence="16 17">
    <name type="scientific">Orchesella cincta</name>
    <name type="common">Springtail</name>
    <name type="synonym">Podura cincta</name>
    <dbReference type="NCBI Taxonomy" id="48709"/>
    <lineage>
        <taxon>Eukaryota</taxon>
        <taxon>Metazoa</taxon>
        <taxon>Ecdysozoa</taxon>
        <taxon>Arthropoda</taxon>
        <taxon>Hexapoda</taxon>
        <taxon>Collembola</taxon>
        <taxon>Entomobryomorpha</taxon>
        <taxon>Entomobryoidea</taxon>
        <taxon>Orchesellidae</taxon>
        <taxon>Orchesellinae</taxon>
        <taxon>Orchesella</taxon>
    </lineage>
</organism>
<dbReference type="PRINTS" id="PR01177">
    <property type="entry name" value="GABAB1RECPTR"/>
</dbReference>
<keyword evidence="4" id="KW-0732">Signal</keyword>
<dbReference type="SUPFAM" id="SSF53822">
    <property type="entry name" value="Periplasmic binding protein-like I"/>
    <property type="match status" value="2"/>
</dbReference>
<feature type="compositionally biased region" description="Basic and acidic residues" evidence="13">
    <location>
        <begin position="640"/>
        <end position="660"/>
    </location>
</feature>
<keyword evidence="5 14" id="KW-1133">Transmembrane helix</keyword>
<feature type="region of interest" description="Disordered" evidence="13">
    <location>
        <begin position="1052"/>
        <end position="1105"/>
    </location>
</feature>
<feature type="transmembrane region" description="Helical" evidence="14">
    <location>
        <begin position="816"/>
        <end position="840"/>
    </location>
</feature>
<evidence type="ECO:0000256" key="7">
    <source>
        <dbReference type="ARBA" id="ARBA00023136"/>
    </source>
</evidence>
<dbReference type="PROSITE" id="PS50259">
    <property type="entry name" value="G_PROTEIN_RECEP_F3_4"/>
    <property type="match status" value="1"/>
</dbReference>
<dbReference type="InterPro" id="IPR017978">
    <property type="entry name" value="GPCR_3_C"/>
</dbReference>
<dbReference type="OMA" id="DACTNVN"/>
<evidence type="ECO:0000259" key="15">
    <source>
        <dbReference type="PROSITE" id="PS50259"/>
    </source>
</evidence>
<evidence type="ECO:0000256" key="4">
    <source>
        <dbReference type="ARBA" id="ARBA00022729"/>
    </source>
</evidence>
<keyword evidence="9" id="KW-0325">Glycoprotein</keyword>
<evidence type="ECO:0000256" key="13">
    <source>
        <dbReference type="SAM" id="MobiDB-lite"/>
    </source>
</evidence>
<keyword evidence="17" id="KW-1185">Reference proteome</keyword>
<dbReference type="PRINTS" id="PR01176">
    <property type="entry name" value="GABABRECEPTR"/>
</dbReference>
<accession>A0A1D2MR09</accession>
<dbReference type="CDD" id="cd06366">
    <property type="entry name" value="PBP1_GABAb_receptor"/>
    <property type="match status" value="1"/>
</dbReference>